<sequence length="157" mass="17195">MKKMFTLFLLVCLVKLSYAQPPAGLANAGDTYGEKIDPKGVATLSQVSKDLAKKDSVATKISGKVVASCPKKGCWMEVELEDKSKMFVKFKDYAFFVPMDIVGKSIVLDGIAFNKTTSVAELQHYAKDAKKSQAEIDGIKEPQKQLRFLADGVLVVK</sequence>
<dbReference type="InterPro" id="IPR032577">
    <property type="entry name" value="DUF4920"/>
</dbReference>
<evidence type="ECO:0000256" key="1">
    <source>
        <dbReference type="SAM" id="SignalP"/>
    </source>
</evidence>
<reference evidence="2 3" key="1">
    <citation type="submission" date="2023-12" db="EMBL/GenBank/DDBJ databases">
        <title>Genome sequencing and assembly of bacterial species from a model synthetic community.</title>
        <authorList>
            <person name="Hogle S.L."/>
        </authorList>
    </citation>
    <scope>NUCLEOTIDE SEQUENCE [LARGE SCALE GENOMIC DNA]</scope>
    <source>
        <strain evidence="2 3">HAMBI_3031</strain>
    </source>
</reference>
<evidence type="ECO:0000313" key="2">
    <source>
        <dbReference type="EMBL" id="WQD40610.1"/>
    </source>
</evidence>
<organism evidence="2 3">
    <name type="scientific">Niabella yanshanensis</name>
    <dbReference type="NCBI Taxonomy" id="577386"/>
    <lineage>
        <taxon>Bacteria</taxon>
        <taxon>Pseudomonadati</taxon>
        <taxon>Bacteroidota</taxon>
        <taxon>Chitinophagia</taxon>
        <taxon>Chitinophagales</taxon>
        <taxon>Chitinophagaceae</taxon>
        <taxon>Niabella</taxon>
    </lineage>
</organism>
<dbReference type="EMBL" id="CP139960">
    <property type="protein sequence ID" value="WQD40610.1"/>
    <property type="molecule type" value="Genomic_DNA"/>
</dbReference>
<dbReference type="RefSeq" id="WP_114789783.1">
    <property type="nucleotide sequence ID" value="NZ_CP139960.1"/>
</dbReference>
<proteinExistence type="predicted"/>
<dbReference type="Pfam" id="PF16267">
    <property type="entry name" value="DUF4920"/>
    <property type="match status" value="1"/>
</dbReference>
<dbReference type="Proteomes" id="UP001325680">
    <property type="component" value="Chromosome"/>
</dbReference>
<feature type="chain" id="PRO_5047078054" evidence="1">
    <location>
        <begin position="20"/>
        <end position="157"/>
    </location>
</feature>
<feature type="signal peptide" evidence="1">
    <location>
        <begin position="1"/>
        <end position="19"/>
    </location>
</feature>
<gene>
    <name evidence="2" type="ORF">U0035_10665</name>
</gene>
<keyword evidence="1" id="KW-0732">Signal</keyword>
<protein>
    <submittedName>
        <fullName evidence="2">DUF4920 domain-containing protein</fullName>
    </submittedName>
</protein>
<name>A0ABZ0WBC2_9BACT</name>
<evidence type="ECO:0000313" key="3">
    <source>
        <dbReference type="Proteomes" id="UP001325680"/>
    </source>
</evidence>
<accession>A0ABZ0WBC2</accession>
<keyword evidence="3" id="KW-1185">Reference proteome</keyword>